<dbReference type="PANTHER" id="PTHR39426:SF1">
    <property type="entry name" value="HOMOLOGY TO DEATH-ON-CURING PROTEIN OF PHAGE P1"/>
    <property type="match status" value="1"/>
</dbReference>
<evidence type="ECO:0000313" key="3">
    <source>
        <dbReference type="Proteomes" id="UP000199662"/>
    </source>
</evidence>
<dbReference type="InterPro" id="IPR053737">
    <property type="entry name" value="Type_II_TA_Toxin"/>
</dbReference>
<dbReference type="Proteomes" id="UP000199662">
    <property type="component" value="Unassembled WGS sequence"/>
</dbReference>
<organism evidence="2 3">
    <name type="scientific">Propionispira arboris</name>
    <dbReference type="NCBI Taxonomy" id="84035"/>
    <lineage>
        <taxon>Bacteria</taxon>
        <taxon>Bacillati</taxon>
        <taxon>Bacillota</taxon>
        <taxon>Negativicutes</taxon>
        <taxon>Selenomonadales</taxon>
        <taxon>Selenomonadaceae</taxon>
        <taxon>Propionispira</taxon>
    </lineage>
</organism>
<dbReference type="InterPro" id="IPR006440">
    <property type="entry name" value="Doc"/>
</dbReference>
<dbReference type="PROSITE" id="PS51459">
    <property type="entry name" value="FIDO"/>
    <property type="match status" value="1"/>
</dbReference>
<dbReference type="InterPro" id="IPR036597">
    <property type="entry name" value="Fido-like_dom_sf"/>
</dbReference>
<reference evidence="3" key="1">
    <citation type="submission" date="2016-10" db="EMBL/GenBank/DDBJ databases">
        <authorList>
            <person name="Varghese N."/>
            <person name="Submissions S."/>
        </authorList>
    </citation>
    <scope>NUCLEOTIDE SEQUENCE [LARGE SCALE GENOMIC DNA]</scope>
    <source>
        <strain evidence="3">DSM 2179</strain>
    </source>
</reference>
<gene>
    <name evidence="2" type="ORF">SAMN05660742_11148</name>
</gene>
<dbReference type="Gene3D" id="1.20.120.1870">
    <property type="entry name" value="Fic/DOC protein, Fido domain"/>
    <property type="match status" value="1"/>
</dbReference>
<evidence type="ECO:0000313" key="2">
    <source>
        <dbReference type="EMBL" id="SEJ59310.1"/>
    </source>
</evidence>
<dbReference type="Pfam" id="PF02661">
    <property type="entry name" value="Fic"/>
    <property type="match status" value="1"/>
</dbReference>
<dbReference type="AlphaFoldDB" id="A0A1H7ABQ8"/>
<dbReference type="STRING" id="84035.SAMN05660742_11148"/>
<keyword evidence="3" id="KW-1185">Reference proteome</keyword>
<dbReference type="EMBL" id="FNZK01000011">
    <property type="protein sequence ID" value="SEJ59310.1"/>
    <property type="molecule type" value="Genomic_DNA"/>
</dbReference>
<proteinExistence type="predicted"/>
<name>A0A1H7ABQ8_9FIRM</name>
<feature type="domain" description="Fido" evidence="1">
    <location>
        <begin position="1"/>
        <end position="128"/>
    </location>
</feature>
<dbReference type="NCBIfam" id="TIGR01550">
    <property type="entry name" value="DOC_P1"/>
    <property type="match status" value="1"/>
</dbReference>
<dbReference type="SUPFAM" id="SSF140931">
    <property type="entry name" value="Fic-like"/>
    <property type="match status" value="1"/>
</dbReference>
<sequence>MSDIKQTIQIILRDVLSFHEEMERTFTMDKGILDHNLLESAINNPFATYDGKDLYPSIFDKAARLCFGLAKNHGFRDGNKRTAVHSMLVYLLVNDFEINYTQKELENIAINVASGKMSSEELALWLEERSTSIDINKFLSDGNIADTIIEK</sequence>
<protein>
    <submittedName>
        <fullName evidence="2">Death on curing protein</fullName>
    </submittedName>
</protein>
<dbReference type="InterPro" id="IPR003812">
    <property type="entry name" value="Fido"/>
</dbReference>
<evidence type="ECO:0000259" key="1">
    <source>
        <dbReference type="PROSITE" id="PS51459"/>
    </source>
</evidence>
<accession>A0A1H7ABQ8</accession>
<dbReference type="GO" id="GO:0016301">
    <property type="term" value="F:kinase activity"/>
    <property type="evidence" value="ECO:0007669"/>
    <property type="project" value="InterPro"/>
</dbReference>
<dbReference type="RefSeq" id="WP_091831836.1">
    <property type="nucleotide sequence ID" value="NZ_FNZK01000011.1"/>
</dbReference>
<dbReference type="PANTHER" id="PTHR39426">
    <property type="entry name" value="HOMOLOGY TO DEATH-ON-CURING PROTEIN OF PHAGE P1"/>
    <property type="match status" value="1"/>
</dbReference>